<organism evidence="1">
    <name type="scientific">marine metagenome</name>
    <dbReference type="NCBI Taxonomy" id="408172"/>
    <lineage>
        <taxon>unclassified sequences</taxon>
        <taxon>metagenomes</taxon>
        <taxon>ecological metagenomes</taxon>
    </lineage>
</organism>
<dbReference type="AlphaFoldDB" id="A0A382FGF4"/>
<sequence length="379" mass="42593">MMRIATLATLTLSLSALGQIAKPTGVAQNKAEPTKEWGAQEVVLIGGIKKLSGGRVGQSSPPTFSYQLEVKVDEILRGTLTKKAIPGKVNGRIIVRGGPDRVLPPAPPKVELADKNETAEKEKVSILQLRYYVRQEKEPELPTDEDVCIIALEKQGSSYRLKFWEVFQEKTIADVRLACSLPMGWKARRGKVLSPWAELEVKWPEKIEPEEGQFLCASTGRPILDWNSNATMTVTKIPSVYQTNFNRDGDGEMRLKISNFTTEPVTIPVLRRLGKRILWKESLVILVQDRAFRLPGSKGIGVVTQPVTLAPNEEISTTINPLTIREADWPETRVARIIFRFCLGTHQVKDDFHYFKEHHDDIRRKLLAGQPLRPLFLGD</sequence>
<accession>A0A382FGF4</accession>
<proteinExistence type="predicted"/>
<dbReference type="EMBL" id="UINC01049873">
    <property type="protein sequence ID" value="SVB62166.1"/>
    <property type="molecule type" value="Genomic_DNA"/>
</dbReference>
<gene>
    <name evidence="1" type="ORF">METZ01_LOCUS215020</name>
</gene>
<name>A0A382FGF4_9ZZZZ</name>
<protein>
    <submittedName>
        <fullName evidence="1">Uncharacterized protein</fullName>
    </submittedName>
</protein>
<evidence type="ECO:0000313" key="1">
    <source>
        <dbReference type="EMBL" id="SVB62166.1"/>
    </source>
</evidence>
<reference evidence="1" key="1">
    <citation type="submission" date="2018-05" db="EMBL/GenBank/DDBJ databases">
        <authorList>
            <person name="Lanie J.A."/>
            <person name="Ng W.-L."/>
            <person name="Kazmierczak K.M."/>
            <person name="Andrzejewski T.M."/>
            <person name="Davidsen T.M."/>
            <person name="Wayne K.J."/>
            <person name="Tettelin H."/>
            <person name="Glass J.I."/>
            <person name="Rusch D."/>
            <person name="Podicherti R."/>
            <person name="Tsui H.-C.T."/>
            <person name="Winkler M.E."/>
        </authorList>
    </citation>
    <scope>NUCLEOTIDE SEQUENCE</scope>
</reference>